<keyword evidence="2" id="KW-1003">Cell membrane</keyword>
<evidence type="ECO:0000313" key="10">
    <source>
        <dbReference type="Proteomes" id="UP000789423"/>
    </source>
</evidence>
<feature type="transmembrane region" description="Helical" evidence="8">
    <location>
        <begin position="94"/>
        <end position="116"/>
    </location>
</feature>
<sequence>MSSIITGILLIALCTFGYMMMQRIGLRFFAFVVGSVGFFTICMMYFLPYIEKYANFMNSYVLEWISNVFPVFDVHSELALITIETGKDIVTMVLNYECSGGIELLVFLSLVLFFPFGNIKTKVLSTLFGLSFLFVANILRLLFIIVMTKIFGAEAYKLVHMVFARILFFGLTVYLYYVLFTLVQIRYQKVGELK</sequence>
<dbReference type="NCBIfam" id="TIGR04178">
    <property type="entry name" value="exo_archaeo"/>
    <property type="match status" value="1"/>
</dbReference>
<keyword evidence="10" id="KW-1185">Reference proteome</keyword>
<feature type="transmembrane region" description="Helical" evidence="8">
    <location>
        <begin position="28"/>
        <end position="50"/>
    </location>
</feature>
<feature type="transmembrane region" description="Helical" evidence="8">
    <location>
        <begin position="6"/>
        <end position="21"/>
    </location>
</feature>
<evidence type="ECO:0000256" key="4">
    <source>
        <dbReference type="ARBA" id="ARBA00022692"/>
    </source>
</evidence>
<evidence type="ECO:0000256" key="2">
    <source>
        <dbReference type="ARBA" id="ARBA00022475"/>
    </source>
</evidence>
<feature type="transmembrane region" description="Helical" evidence="8">
    <location>
        <begin position="158"/>
        <end position="179"/>
    </location>
</feature>
<dbReference type="NCBIfam" id="TIGR03110">
    <property type="entry name" value="exosort_Gpos"/>
    <property type="match status" value="1"/>
</dbReference>
<dbReference type="InterPro" id="IPR017541">
    <property type="entry name" value="Exosort-XrtG"/>
</dbReference>
<evidence type="ECO:0000256" key="3">
    <source>
        <dbReference type="ARBA" id="ARBA00022670"/>
    </source>
</evidence>
<feature type="transmembrane region" description="Helical" evidence="8">
    <location>
        <begin position="123"/>
        <end position="146"/>
    </location>
</feature>
<accession>A0ABM8YBA4</accession>
<keyword evidence="4 8" id="KW-0812">Transmembrane</keyword>
<keyword evidence="3" id="KW-0645">Protease</keyword>
<evidence type="ECO:0000256" key="5">
    <source>
        <dbReference type="ARBA" id="ARBA00022801"/>
    </source>
</evidence>
<name>A0ABM8YBA4_9BACI</name>
<dbReference type="InterPro" id="IPR026392">
    <property type="entry name" value="Exo/Archaeosortase_dom"/>
</dbReference>
<proteinExistence type="predicted"/>
<protein>
    <recommendedName>
        <fullName evidence="11">Exosortase family protein XrtG</fullName>
    </recommendedName>
</protein>
<reference evidence="9 10" key="1">
    <citation type="submission" date="2021-10" db="EMBL/GenBank/DDBJ databases">
        <authorList>
            <person name="Criscuolo A."/>
        </authorList>
    </citation>
    <scope>NUCLEOTIDE SEQUENCE [LARGE SCALE GENOMIC DNA]</scope>
    <source>
        <strain evidence="10">CIP 111899</strain>
    </source>
</reference>
<evidence type="ECO:0008006" key="11">
    <source>
        <dbReference type="Google" id="ProtNLM"/>
    </source>
</evidence>
<comment type="subcellular location">
    <subcellularLocation>
        <location evidence="1">Cell membrane</location>
        <topology evidence="1">Multi-pass membrane protein</topology>
    </subcellularLocation>
</comment>
<gene>
    <name evidence="9" type="ORF">BACCIP111899_02258</name>
</gene>
<keyword evidence="7 8" id="KW-0472">Membrane</keyword>
<evidence type="ECO:0000256" key="6">
    <source>
        <dbReference type="ARBA" id="ARBA00022989"/>
    </source>
</evidence>
<keyword evidence="6 8" id="KW-1133">Transmembrane helix</keyword>
<evidence type="ECO:0000256" key="1">
    <source>
        <dbReference type="ARBA" id="ARBA00004651"/>
    </source>
</evidence>
<comment type="caution">
    <text evidence="9">The sequence shown here is derived from an EMBL/GenBank/DDBJ whole genome shotgun (WGS) entry which is preliminary data.</text>
</comment>
<dbReference type="Proteomes" id="UP000789423">
    <property type="component" value="Unassembled WGS sequence"/>
</dbReference>
<organism evidence="9 10">
    <name type="scientific">Bacillus rhizoplanae</name>
    <dbReference type="NCBI Taxonomy" id="2880966"/>
    <lineage>
        <taxon>Bacteria</taxon>
        <taxon>Bacillati</taxon>
        <taxon>Bacillota</taxon>
        <taxon>Bacilli</taxon>
        <taxon>Bacillales</taxon>
        <taxon>Bacillaceae</taxon>
        <taxon>Bacillus</taxon>
    </lineage>
</organism>
<dbReference type="EMBL" id="CAKJTI010000009">
    <property type="protein sequence ID" value="CAG9613063.1"/>
    <property type="molecule type" value="Genomic_DNA"/>
</dbReference>
<keyword evidence="5" id="KW-0378">Hydrolase</keyword>
<dbReference type="RefSeq" id="WP_230575167.1">
    <property type="nucleotide sequence ID" value="NZ_CAKJTI010000009.1"/>
</dbReference>
<evidence type="ECO:0000256" key="7">
    <source>
        <dbReference type="ARBA" id="ARBA00023136"/>
    </source>
</evidence>
<evidence type="ECO:0000256" key="8">
    <source>
        <dbReference type="SAM" id="Phobius"/>
    </source>
</evidence>
<evidence type="ECO:0000313" key="9">
    <source>
        <dbReference type="EMBL" id="CAG9613063.1"/>
    </source>
</evidence>